<proteinExistence type="predicted"/>
<dbReference type="EMBL" id="GEDC01010927">
    <property type="protein sequence ID" value="JAS26371.1"/>
    <property type="molecule type" value="Transcribed_RNA"/>
</dbReference>
<sequence length="102" mass="11737">IVYKDYKFRQCISTESGQKWRCSKKTCKVVLYTDHAGDVVHKQTGVHNHDPCNDLHRQYISNSVKIKARQVLNECPAKVLKREIGAAPEAMVEHMEQADIDR</sequence>
<protein>
    <recommendedName>
        <fullName evidence="2">FLYWCH-type domain-containing protein</fullName>
    </recommendedName>
</protein>
<name>A0A1B6DL09_9HEMI</name>
<gene>
    <name evidence="1" type="ORF">g.45341</name>
</gene>
<feature type="non-terminal residue" evidence="1">
    <location>
        <position position="1"/>
    </location>
</feature>
<dbReference type="AlphaFoldDB" id="A0A1B6DL09"/>
<accession>A0A1B6DL09</accession>
<reference evidence="1" key="1">
    <citation type="submission" date="2015-12" db="EMBL/GenBank/DDBJ databases">
        <title>De novo transcriptome assembly of four potential Pierce s Disease insect vectors from Arizona vineyards.</title>
        <authorList>
            <person name="Tassone E.E."/>
        </authorList>
    </citation>
    <scope>NUCLEOTIDE SEQUENCE</scope>
</reference>
<dbReference type="Gene3D" id="2.20.25.240">
    <property type="match status" value="1"/>
</dbReference>
<evidence type="ECO:0000313" key="1">
    <source>
        <dbReference type="EMBL" id="JAS26371.1"/>
    </source>
</evidence>
<evidence type="ECO:0008006" key="2">
    <source>
        <dbReference type="Google" id="ProtNLM"/>
    </source>
</evidence>
<feature type="non-terminal residue" evidence="1">
    <location>
        <position position="102"/>
    </location>
</feature>
<organism evidence="1">
    <name type="scientific">Clastoptera arizonana</name>
    <name type="common">Arizona spittle bug</name>
    <dbReference type="NCBI Taxonomy" id="38151"/>
    <lineage>
        <taxon>Eukaryota</taxon>
        <taxon>Metazoa</taxon>
        <taxon>Ecdysozoa</taxon>
        <taxon>Arthropoda</taxon>
        <taxon>Hexapoda</taxon>
        <taxon>Insecta</taxon>
        <taxon>Pterygota</taxon>
        <taxon>Neoptera</taxon>
        <taxon>Paraneoptera</taxon>
        <taxon>Hemiptera</taxon>
        <taxon>Auchenorrhyncha</taxon>
        <taxon>Cercopoidea</taxon>
        <taxon>Clastopteridae</taxon>
        <taxon>Clastoptera</taxon>
    </lineage>
</organism>